<feature type="signal peptide" evidence="1">
    <location>
        <begin position="1"/>
        <end position="20"/>
    </location>
</feature>
<evidence type="ECO:0000313" key="2">
    <source>
        <dbReference type="EMBL" id="CAK9066033.1"/>
    </source>
</evidence>
<dbReference type="NCBIfam" id="NF041540">
    <property type="entry name" value="dockerin_GC"/>
    <property type="match status" value="1"/>
</dbReference>
<reference evidence="2 3" key="1">
    <citation type="submission" date="2024-02" db="EMBL/GenBank/DDBJ databases">
        <authorList>
            <person name="Chen Y."/>
            <person name="Shah S."/>
            <person name="Dougan E. K."/>
            <person name="Thang M."/>
            <person name="Chan C."/>
        </authorList>
    </citation>
    <scope>NUCLEOTIDE SEQUENCE [LARGE SCALE GENOMIC DNA]</scope>
</reference>
<feature type="non-terminal residue" evidence="2">
    <location>
        <position position="248"/>
    </location>
</feature>
<proteinExistence type="predicted"/>
<name>A0ABP0NRQ2_9DINO</name>
<dbReference type="PROSITE" id="PS00018">
    <property type="entry name" value="EF_HAND_1"/>
    <property type="match status" value="1"/>
</dbReference>
<dbReference type="EMBL" id="CAXAMM010030146">
    <property type="protein sequence ID" value="CAK9066033.1"/>
    <property type="molecule type" value="Genomic_DNA"/>
</dbReference>
<dbReference type="InterPro" id="IPR018247">
    <property type="entry name" value="EF_Hand_1_Ca_BS"/>
</dbReference>
<gene>
    <name evidence="2" type="ORF">SCF082_LOCUS33690</name>
</gene>
<evidence type="ECO:0000313" key="3">
    <source>
        <dbReference type="Proteomes" id="UP001642464"/>
    </source>
</evidence>
<organism evidence="2 3">
    <name type="scientific">Durusdinium trenchii</name>
    <dbReference type="NCBI Taxonomy" id="1381693"/>
    <lineage>
        <taxon>Eukaryota</taxon>
        <taxon>Sar</taxon>
        <taxon>Alveolata</taxon>
        <taxon>Dinophyceae</taxon>
        <taxon>Suessiales</taxon>
        <taxon>Symbiodiniaceae</taxon>
        <taxon>Durusdinium</taxon>
    </lineage>
</organism>
<sequence length="248" mass="26993">MRSMLAPLACASVLVSATLADETGFDEFVPGFLGLSFESGGITFSNNIQFRGEDPVEFAATNSTGTFTGDPAFSPENTMNSGLWTTGTFAWLVRSHQWLATTGEMANHASVELWYNSGEDWDGIEVYLEGLVGDAVVVSDSFTHRETTAKYEHARLEIEGEAFERIRFICRGVGPTGDRDGILACFDNVVIEMASCSADFDGDGELTIFDFLAFQNAFDAMDPLADFDGDGEFTIFDFLAFQNAFDAG</sequence>
<feature type="chain" id="PRO_5046374124" description="EF-hand domain-containing protein" evidence="1">
    <location>
        <begin position="21"/>
        <end position="248"/>
    </location>
</feature>
<comment type="caution">
    <text evidence="2">The sequence shown here is derived from an EMBL/GenBank/DDBJ whole genome shotgun (WGS) entry which is preliminary data.</text>
</comment>
<keyword evidence="3" id="KW-1185">Reference proteome</keyword>
<keyword evidence="1" id="KW-0732">Signal</keyword>
<dbReference type="Proteomes" id="UP001642464">
    <property type="component" value="Unassembled WGS sequence"/>
</dbReference>
<dbReference type="InterPro" id="IPR053783">
    <property type="entry name" value="Dockerin_dom_GC-type"/>
</dbReference>
<accession>A0ABP0NRQ2</accession>
<evidence type="ECO:0008006" key="4">
    <source>
        <dbReference type="Google" id="ProtNLM"/>
    </source>
</evidence>
<evidence type="ECO:0000256" key="1">
    <source>
        <dbReference type="SAM" id="SignalP"/>
    </source>
</evidence>
<protein>
    <recommendedName>
        <fullName evidence="4">EF-hand domain-containing protein</fullName>
    </recommendedName>
</protein>